<dbReference type="InterPro" id="IPR032675">
    <property type="entry name" value="LRR_dom_sf"/>
</dbReference>
<comment type="caution">
    <text evidence="1">The sequence shown here is derived from an EMBL/GenBank/DDBJ whole genome shotgun (WGS) entry which is preliminary data.</text>
</comment>
<dbReference type="Gene3D" id="3.80.10.10">
    <property type="entry name" value="Ribonuclease Inhibitor"/>
    <property type="match status" value="1"/>
</dbReference>
<reference evidence="1" key="1">
    <citation type="submission" date="2020-05" db="EMBL/GenBank/DDBJ databases">
        <title>Mycena genomes resolve the evolution of fungal bioluminescence.</title>
        <authorList>
            <person name="Tsai I.J."/>
        </authorList>
    </citation>
    <scope>NUCLEOTIDE SEQUENCE</scope>
    <source>
        <strain evidence="1">110903Hualien_Pintung</strain>
    </source>
</reference>
<organism evidence="1 2">
    <name type="scientific">Mycena chlorophos</name>
    <name type="common">Agaric fungus</name>
    <name type="synonym">Agaricus chlorophos</name>
    <dbReference type="NCBI Taxonomy" id="658473"/>
    <lineage>
        <taxon>Eukaryota</taxon>
        <taxon>Fungi</taxon>
        <taxon>Dikarya</taxon>
        <taxon>Basidiomycota</taxon>
        <taxon>Agaricomycotina</taxon>
        <taxon>Agaricomycetes</taxon>
        <taxon>Agaricomycetidae</taxon>
        <taxon>Agaricales</taxon>
        <taxon>Marasmiineae</taxon>
        <taxon>Mycenaceae</taxon>
        <taxon>Mycena</taxon>
    </lineage>
</organism>
<evidence type="ECO:0000313" key="2">
    <source>
        <dbReference type="Proteomes" id="UP000613580"/>
    </source>
</evidence>
<accession>A0A8H6T8G2</accession>
<name>A0A8H6T8G2_MYCCL</name>
<evidence type="ECO:0000313" key="1">
    <source>
        <dbReference type="EMBL" id="KAF7314060.1"/>
    </source>
</evidence>
<proteinExistence type="predicted"/>
<dbReference type="AlphaFoldDB" id="A0A8H6T8G2"/>
<dbReference type="EMBL" id="JACAZE010000006">
    <property type="protein sequence ID" value="KAF7314060.1"/>
    <property type="molecule type" value="Genomic_DNA"/>
</dbReference>
<dbReference type="Proteomes" id="UP000613580">
    <property type="component" value="Unassembled WGS sequence"/>
</dbReference>
<protein>
    <submittedName>
        <fullName evidence="1">F-box domain-containing protein</fullName>
    </submittedName>
</protein>
<sequence length="729" mass="80595">MANASLPDEIISEILSPALKVPDDAFADNYSGTSPFATFTESTSAYLVVCKSWLRVATPLLYHVVVLRSKAQAKALAVALAQNPDIGRFIKKLRVEGGFGPFMHTILQLSPNVTDLFLSLDILAADTTEGLCKGLPLISPVRLILQSALGTERSNKSLNGLVKVLQQCIGAWDRLTCFHGAQAAYKQSSLTICKAFDDQKRLEIVVATDFFAALNLYKELSHCPLREVRILQPIDALDVDEIGLNFDVDPKLKHIAKYAPRRSHAVRSPTIGVLLPANPFFIPLADQDSATQESIWSRVFYFALLVPEREQASTKHQPVPSMSLLLVCKRFHRVALPHFYSHVLLRGAEASALADVLLGRPDIGPQIRSLRLKQTLRWRVPEDQEGKVVREILATSPSTPQYAFNPAHWRFFVEIFSRTPNLEDVSLIVEAGAIYSATGEIPISPAAFAKLGLVCGASLLSLGVNLQEGVAGTPAGRPSESKMLDPACFARFRALRTLHWRSPVAFTSKTTPTRISELESALPQLHTIEIHDADNTFLEVLTIMKLPALREVHLRHGTVHTHCQSFLQKHGPKLTLLDIPLAMLGELEDYDFASNLTTLRVACFGENSRLLGPKILQRKHDSGTGIFTSVPRVETIVLSARWNGIGTVAGQKALTQWTAYIAELDFVLLPSLTEISLPGMTWPTTERDIAKSLWVVAAEHIHEHKVSISDRQRVKWRPRLKIAGGRGRK</sequence>
<dbReference type="OrthoDB" id="2906982at2759"/>
<keyword evidence="2" id="KW-1185">Reference proteome</keyword>
<gene>
    <name evidence="1" type="ORF">HMN09_00565000</name>
</gene>